<feature type="domain" description="Fascin-like" evidence="7">
    <location>
        <begin position="411"/>
        <end position="505"/>
    </location>
</feature>
<evidence type="ECO:0000313" key="8">
    <source>
        <dbReference type="EMBL" id="CAH1794662.1"/>
    </source>
</evidence>
<dbReference type="InterPro" id="IPR024703">
    <property type="entry name" value="Fascin_metazoans"/>
</dbReference>
<evidence type="ECO:0000256" key="2">
    <source>
        <dbReference type="ARBA" id="ARBA00007415"/>
    </source>
</evidence>
<feature type="domain" description="Fascin-like" evidence="7">
    <location>
        <begin position="278"/>
        <end position="387"/>
    </location>
</feature>
<dbReference type="CDD" id="cd23334">
    <property type="entry name" value="beta-trefoil_FSCN_rpt1"/>
    <property type="match status" value="1"/>
</dbReference>
<evidence type="ECO:0000259" key="7">
    <source>
        <dbReference type="Pfam" id="PF06268"/>
    </source>
</evidence>
<keyword evidence="3 6" id="KW-0963">Cytoplasm</keyword>
<comment type="subcellular location">
    <subcellularLocation>
        <location evidence="1 6">Cytoplasm</location>
        <location evidence="1 6">Cytoskeleton</location>
    </subcellularLocation>
</comment>
<dbReference type="PANTHER" id="PTHR10551">
    <property type="entry name" value="FASCIN"/>
    <property type="match status" value="1"/>
</dbReference>
<dbReference type="FunFam" id="2.80.10.50:FF:000064">
    <property type="entry name" value="Fascin"/>
    <property type="match status" value="1"/>
</dbReference>
<dbReference type="CDD" id="cd23337">
    <property type="entry name" value="beta-trefoil_FSCN_rpt4"/>
    <property type="match status" value="1"/>
</dbReference>
<dbReference type="GO" id="GO:0007163">
    <property type="term" value="P:establishment or maintenance of cell polarity"/>
    <property type="evidence" value="ECO:0007669"/>
    <property type="project" value="TreeGrafter"/>
</dbReference>
<dbReference type="SUPFAM" id="SSF50405">
    <property type="entry name" value="Actin-crosslinking proteins"/>
    <property type="match status" value="4"/>
</dbReference>
<proteinExistence type="inferred from homology"/>
<dbReference type="CDD" id="cd23335">
    <property type="entry name" value="beta-trefoil_FSCN_rpt2"/>
    <property type="match status" value="1"/>
</dbReference>
<keyword evidence="5 6" id="KW-0206">Cytoskeleton</keyword>
<dbReference type="GO" id="GO:0030674">
    <property type="term" value="F:protein-macromolecule adaptor activity"/>
    <property type="evidence" value="ECO:0007669"/>
    <property type="project" value="InterPro"/>
</dbReference>
<dbReference type="OrthoDB" id="10259868at2759"/>
<dbReference type="InterPro" id="IPR008999">
    <property type="entry name" value="Actin-crosslinking"/>
</dbReference>
<dbReference type="GO" id="GO:0005737">
    <property type="term" value="C:cytoplasm"/>
    <property type="evidence" value="ECO:0007669"/>
    <property type="project" value="TreeGrafter"/>
</dbReference>
<comment type="caution">
    <text evidence="8">The sequence shown here is derived from an EMBL/GenBank/DDBJ whole genome shotgun (WGS) entry which is preliminary data.</text>
</comment>
<dbReference type="GO" id="GO:0051017">
    <property type="term" value="P:actin filament bundle assembly"/>
    <property type="evidence" value="ECO:0007669"/>
    <property type="project" value="TreeGrafter"/>
</dbReference>
<evidence type="ECO:0000256" key="4">
    <source>
        <dbReference type="ARBA" id="ARBA00023203"/>
    </source>
</evidence>
<evidence type="ECO:0000256" key="6">
    <source>
        <dbReference type="PIRNR" id="PIRNR005682"/>
    </source>
</evidence>
<dbReference type="EMBL" id="CAIIXF020000009">
    <property type="protein sequence ID" value="CAH1794662.1"/>
    <property type="molecule type" value="Genomic_DNA"/>
</dbReference>
<dbReference type="InterPro" id="IPR010431">
    <property type="entry name" value="Fascin"/>
</dbReference>
<evidence type="ECO:0000313" key="9">
    <source>
        <dbReference type="Proteomes" id="UP000749559"/>
    </source>
</evidence>
<gene>
    <name evidence="8" type="ORF">OFUS_LOCUS19325</name>
</gene>
<dbReference type="GO" id="GO:0016477">
    <property type="term" value="P:cell migration"/>
    <property type="evidence" value="ECO:0007669"/>
    <property type="project" value="TreeGrafter"/>
</dbReference>
<dbReference type="FunFam" id="2.80.10.50:FF:000008">
    <property type="entry name" value="Fascin"/>
    <property type="match status" value="1"/>
</dbReference>
<reference evidence="8" key="1">
    <citation type="submission" date="2022-03" db="EMBL/GenBank/DDBJ databases">
        <authorList>
            <person name="Martin C."/>
        </authorList>
    </citation>
    <scope>NUCLEOTIDE SEQUENCE</scope>
</reference>
<comment type="similarity">
    <text evidence="2 6">Belongs to the fascin family.</text>
</comment>
<feature type="domain" description="Fascin-like" evidence="7">
    <location>
        <begin position="31"/>
        <end position="140"/>
    </location>
</feature>
<name>A0A8J1XZR5_OWEFU</name>
<dbReference type="GO" id="GO:0015629">
    <property type="term" value="C:actin cytoskeleton"/>
    <property type="evidence" value="ECO:0007669"/>
    <property type="project" value="TreeGrafter"/>
</dbReference>
<protein>
    <recommendedName>
        <fullName evidence="6">Fascin</fullName>
    </recommendedName>
</protein>
<feature type="domain" description="Fascin-like" evidence="7">
    <location>
        <begin position="151"/>
        <end position="265"/>
    </location>
</feature>
<dbReference type="FunFam" id="2.80.10.50:FF:000010">
    <property type="entry name" value="Fascin"/>
    <property type="match status" value="1"/>
</dbReference>
<sequence length="505" mass="57139">MNGSNGARNGHRNPHLDTLQWKIGLINSDGKYLTAETFGFKINASAPTLRKKQFWTLVQDTTEEVVYLKSHLNKYLAGDAQGNATADSDEKDQDTKFVLEYHKDGSGRWAFKNVVTGYYFGGAEDNLRCYEKLPTDREWWVGHLAVHPQVNLRNVNRKRYAHLDINDSEIHCNEIIPWGADSLITIEFCEGKYGVKTCDGRYLHRDGQLVSERGADTLYTLEIRSGQFQGLAFRDCVGKYLTAVGPLATMRARNKVVTKDELFTLTDSHPQATFIAHNGKMVSTKQGIDVTANQDEVTDRETFQLEFDTSYSKWSVRTVDDKYWLQQSNGGIQATSMDANENTMFDLEWQSDGKVALKAKNMYVTGKMNGALYATSETVTNKEQFQMTLVNRPILVLRCDYGFVGFKSASSNKLECNKSVYDLMQVEHGENGTYYIKASNGRYWSISSDGSITAESDQPHAFIFEFHGYSKFAIKSNNGMYLKGEQNGLFGATARELKYATLWEY</sequence>
<evidence type="ECO:0000256" key="1">
    <source>
        <dbReference type="ARBA" id="ARBA00004245"/>
    </source>
</evidence>
<dbReference type="GO" id="GO:0051015">
    <property type="term" value="F:actin filament binding"/>
    <property type="evidence" value="ECO:0007669"/>
    <property type="project" value="InterPro"/>
</dbReference>
<dbReference type="PANTHER" id="PTHR10551:SF9">
    <property type="entry name" value="FASCIN-2"/>
    <property type="match status" value="1"/>
</dbReference>
<dbReference type="AlphaFoldDB" id="A0A8J1XZR5"/>
<evidence type="ECO:0000256" key="3">
    <source>
        <dbReference type="ARBA" id="ARBA00022490"/>
    </source>
</evidence>
<dbReference type="PIRSF" id="PIRSF005682">
    <property type="entry name" value="Fascin"/>
    <property type="match status" value="1"/>
</dbReference>
<dbReference type="InterPro" id="IPR022768">
    <property type="entry name" value="Fascin-like_dom"/>
</dbReference>
<evidence type="ECO:0000256" key="5">
    <source>
        <dbReference type="ARBA" id="ARBA00023212"/>
    </source>
</evidence>
<dbReference type="Pfam" id="PF06268">
    <property type="entry name" value="Fascin"/>
    <property type="match status" value="4"/>
</dbReference>
<keyword evidence="9" id="KW-1185">Reference proteome</keyword>
<dbReference type="CDD" id="cd23336">
    <property type="entry name" value="beta-trefoil_FSCN_rpt3"/>
    <property type="match status" value="1"/>
</dbReference>
<dbReference type="Proteomes" id="UP000749559">
    <property type="component" value="Unassembled WGS sequence"/>
</dbReference>
<dbReference type="FunFam" id="2.80.10.50:FF:000015">
    <property type="entry name" value="Fascin"/>
    <property type="match status" value="1"/>
</dbReference>
<accession>A0A8J1XZR5</accession>
<organism evidence="8 9">
    <name type="scientific">Owenia fusiformis</name>
    <name type="common">Polychaete worm</name>
    <dbReference type="NCBI Taxonomy" id="6347"/>
    <lineage>
        <taxon>Eukaryota</taxon>
        <taxon>Metazoa</taxon>
        <taxon>Spiralia</taxon>
        <taxon>Lophotrochozoa</taxon>
        <taxon>Annelida</taxon>
        <taxon>Polychaeta</taxon>
        <taxon>Sedentaria</taxon>
        <taxon>Canalipalpata</taxon>
        <taxon>Sabellida</taxon>
        <taxon>Oweniida</taxon>
        <taxon>Oweniidae</taxon>
        <taxon>Owenia</taxon>
    </lineage>
</organism>
<keyword evidence="4 6" id="KW-0009">Actin-binding</keyword>
<dbReference type="Gene3D" id="2.80.10.50">
    <property type="match status" value="4"/>
</dbReference>